<dbReference type="KEGG" id="cbr:CBG_12419"/>
<evidence type="ECO:0000313" key="1">
    <source>
        <dbReference type="EMBL" id="CAP31402.2"/>
    </source>
</evidence>
<dbReference type="EMBL" id="HE600913">
    <property type="protein sequence ID" value="CAP31402.2"/>
    <property type="molecule type" value="Genomic_DNA"/>
</dbReference>
<organism evidence="1 2">
    <name type="scientific">Caenorhabditis briggsae</name>
    <dbReference type="NCBI Taxonomy" id="6238"/>
    <lineage>
        <taxon>Eukaryota</taxon>
        <taxon>Metazoa</taxon>
        <taxon>Ecdysozoa</taxon>
        <taxon>Nematoda</taxon>
        <taxon>Chromadorea</taxon>
        <taxon>Rhabditida</taxon>
        <taxon>Rhabditina</taxon>
        <taxon>Rhabditomorpha</taxon>
        <taxon>Rhabditoidea</taxon>
        <taxon>Rhabditidae</taxon>
        <taxon>Peloderinae</taxon>
        <taxon>Caenorhabditis</taxon>
    </lineage>
</organism>
<evidence type="ECO:0000313" key="3">
    <source>
        <dbReference type="WormBase" id="CBG12419"/>
    </source>
</evidence>
<gene>
    <name evidence="1 3" type="ORF">CBG12419</name>
    <name evidence="1" type="ORF">CBG_12419</name>
</gene>
<name>A8XFE1_CAEBR</name>
<dbReference type="RefSeq" id="XP_002639698.2">
    <property type="nucleotide sequence ID" value="XM_002639652.2"/>
</dbReference>
<dbReference type="GeneID" id="8581691"/>
<sequence>MDTANHLMIIDASLQHSVPKTTNASMESAKSTMVFDTFFLVLQCFVQQVSSVQQECTALVDIVFSCEIDLFW</sequence>
<dbReference type="CTD" id="8581691"/>
<accession>A8XFE1</accession>
<reference evidence="1 2" key="1">
    <citation type="journal article" date="2003" name="PLoS Biol.">
        <title>The genome sequence of Caenorhabditis briggsae: a platform for comparative genomics.</title>
        <authorList>
            <person name="Stein L.D."/>
            <person name="Bao Z."/>
            <person name="Blasiar D."/>
            <person name="Blumenthal T."/>
            <person name="Brent M.R."/>
            <person name="Chen N."/>
            <person name="Chinwalla A."/>
            <person name="Clarke L."/>
            <person name="Clee C."/>
            <person name="Coghlan A."/>
            <person name="Coulson A."/>
            <person name="D'Eustachio P."/>
            <person name="Fitch D.H."/>
            <person name="Fulton L.A."/>
            <person name="Fulton R.E."/>
            <person name="Griffiths-Jones S."/>
            <person name="Harris T.W."/>
            <person name="Hillier L.W."/>
            <person name="Kamath R."/>
            <person name="Kuwabara P.E."/>
            <person name="Mardis E.R."/>
            <person name="Marra M.A."/>
            <person name="Miner T.L."/>
            <person name="Minx P."/>
            <person name="Mullikin J.C."/>
            <person name="Plumb R.W."/>
            <person name="Rogers J."/>
            <person name="Schein J.E."/>
            <person name="Sohrmann M."/>
            <person name="Spieth J."/>
            <person name="Stajich J.E."/>
            <person name="Wei C."/>
            <person name="Willey D."/>
            <person name="Wilson R.K."/>
            <person name="Durbin R."/>
            <person name="Waterston R.H."/>
        </authorList>
    </citation>
    <scope>NUCLEOTIDE SEQUENCE [LARGE SCALE GENOMIC DNA]</scope>
    <source>
        <strain evidence="1 2">AF16</strain>
    </source>
</reference>
<dbReference type="Proteomes" id="UP000008549">
    <property type="component" value="Unassembled WGS sequence"/>
</dbReference>
<dbReference type="InParanoid" id="A8XFE1"/>
<dbReference type="HOGENOM" id="CLU_2724485_0_0_1"/>
<dbReference type="WormBase" id="CBG12419">
    <property type="protein sequence ID" value="CBP22686"/>
    <property type="gene ID" value="WBGene00033372"/>
</dbReference>
<keyword evidence="2" id="KW-1185">Reference proteome</keyword>
<protein>
    <submittedName>
        <fullName evidence="1">Protein CBG12419</fullName>
    </submittedName>
</protein>
<evidence type="ECO:0000313" key="2">
    <source>
        <dbReference type="Proteomes" id="UP000008549"/>
    </source>
</evidence>
<proteinExistence type="predicted"/>
<reference evidence="1 2" key="2">
    <citation type="journal article" date="2011" name="PLoS Genet.">
        <title>Caenorhabditis briggsae recombinant inbred line genotypes reveal inter-strain incompatibility and the evolution of recombination.</title>
        <authorList>
            <person name="Ross J.A."/>
            <person name="Koboldt D.C."/>
            <person name="Staisch J.E."/>
            <person name="Chamberlin H.M."/>
            <person name="Gupta B.P."/>
            <person name="Miller R.D."/>
            <person name="Baird S.E."/>
            <person name="Haag E.S."/>
        </authorList>
    </citation>
    <scope>NUCLEOTIDE SEQUENCE [LARGE SCALE GENOMIC DNA]</scope>
    <source>
        <strain evidence="1 2">AF16</strain>
    </source>
</reference>
<dbReference type="AlphaFoldDB" id="A8XFE1"/>